<evidence type="ECO:0000256" key="1">
    <source>
        <dbReference type="SAM" id="MobiDB-lite"/>
    </source>
</evidence>
<evidence type="ECO:0000313" key="2">
    <source>
        <dbReference type="EMBL" id="KAJ7704092.1"/>
    </source>
</evidence>
<feature type="region of interest" description="Disordered" evidence="1">
    <location>
        <begin position="53"/>
        <end position="96"/>
    </location>
</feature>
<feature type="compositionally biased region" description="Polar residues" evidence="1">
    <location>
        <begin position="55"/>
        <end position="75"/>
    </location>
</feature>
<organism evidence="2 3">
    <name type="scientific">Mycena rosella</name>
    <name type="common">Pink bonnet</name>
    <name type="synonym">Agaricus rosellus</name>
    <dbReference type="NCBI Taxonomy" id="1033263"/>
    <lineage>
        <taxon>Eukaryota</taxon>
        <taxon>Fungi</taxon>
        <taxon>Dikarya</taxon>
        <taxon>Basidiomycota</taxon>
        <taxon>Agaricomycotina</taxon>
        <taxon>Agaricomycetes</taxon>
        <taxon>Agaricomycetidae</taxon>
        <taxon>Agaricales</taxon>
        <taxon>Marasmiineae</taxon>
        <taxon>Mycenaceae</taxon>
        <taxon>Mycena</taxon>
    </lineage>
</organism>
<gene>
    <name evidence="2" type="ORF">B0H17DRAFT_1175754</name>
</gene>
<reference evidence="2" key="1">
    <citation type="submission" date="2023-03" db="EMBL/GenBank/DDBJ databases">
        <title>Massive genome expansion in bonnet fungi (Mycena s.s.) driven by repeated elements and novel gene families across ecological guilds.</title>
        <authorList>
            <consortium name="Lawrence Berkeley National Laboratory"/>
            <person name="Harder C.B."/>
            <person name="Miyauchi S."/>
            <person name="Viragh M."/>
            <person name="Kuo A."/>
            <person name="Thoen E."/>
            <person name="Andreopoulos B."/>
            <person name="Lu D."/>
            <person name="Skrede I."/>
            <person name="Drula E."/>
            <person name="Henrissat B."/>
            <person name="Morin E."/>
            <person name="Kohler A."/>
            <person name="Barry K."/>
            <person name="LaButti K."/>
            <person name="Morin E."/>
            <person name="Salamov A."/>
            <person name="Lipzen A."/>
            <person name="Mereny Z."/>
            <person name="Hegedus B."/>
            <person name="Baldrian P."/>
            <person name="Stursova M."/>
            <person name="Weitz H."/>
            <person name="Taylor A."/>
            <person name="Grigoriev I.V."/>
            <person name="Nagy L.G."/>
            <person name="Martin F."/>
            <person name="Kauserud H."/>
        </authorList>
    </citation>
    <scope>NUCLEOTIDE SEQUENCE</scope>
    <source>
        <strain evidence="2">CBHHK067</strain>
    </source>
</reference>
<protein>
    <submittedName>
        <fullName evidence="2">Uncharacterized protein</fullName>
    </submittedName>
</protein>
<accession>A0AAD7M6Z2</accession>
<proteinExistence type="predicted"/>
<name>A0AAD7M6Z2_MYCRO</name>
<dbReference type="Proteomes" id="UP001221757">
    <property type="component" value="Unassembled WGS sequence"/>
</dbReference>
<keyword evidence="3" id="KW-1185">Reference proteome</keyword>
<dbReference type="EMBL" id="JARKIE010000011">
    <property type="protein sequence ID" value="KAJ7704092.1"/>
    <property type="molecule type" value="Genomic_DNA"/>
</dbReference>
<sequence length="444" mass="49228">MTYESGNSDRGKFKSLLWDAGLISHNCPVRRKPKWWVKSPTLLREEIPNYRDSLNHGTTARGNKSQGAGNHTDGGNNMPKDSARLEARGSGHSGIMRKAAPRQLDYESDSDNKLVILFISHLPILSQPLYSRAAAVVGGLRSDARPRSPEAQRILEDRTYPEFITTTGQAHSFIELEMNPPTKHPQFDLFRGAVEGLRSKTGISRSHPQNTEGLFKPASVPLHSPFQRSMGNTISTLQTSLLFGALSMLPGNTFPYIALCLASASLGAYAVQHYTPSQRLLRLEDAITTTDEILGGAKLDCARDHMTLIERGGLLLEAKLSASEIQTKILEARDKTWEEYFQAIKEIMEEISKCAKDVTAIHTSTLLTIEAERQRQLSAGIQESHEIFTAVVRSPTRHAQLPSRRSALSATNLSSMRLTKILVFLLAIRIVIRVFSAVHELLKV</sequence>
<dbReference type="AlphaFoldDB" id="A0AAD7M6Z2"/>
<evidence type="ECO:0000313" key="3">
    <source>
        <dbReference type="Proteomes" id="UP001221757"/>
    </source>
</evidence>
<comment type="caution">
    <text evidence="2">The sequence shown here is derived from an EMBL/GenBank/DDBJ whole genome shotgun (WGS) entry which is preliminary data.</text>
</comment>